<evidence type="ECO:0000259" key="8">
    <source>
        <dbReference type="Pfam" id="PF04613"/>
    </source>
</evidence>
<dbReference type="InterPro" id="IPR001451">
    <property type="entry name" value="Hexapep"/>
</dbReference>
<comment type="function">
    <text evidence="7">Catalyzes the N-acylation of UDP-3-O-acylglucosamine using 3-hydroxyacyl-ACP as the acyl donor. Is involved in the biosynthesis of lipid A, a phosphorylated glycolipid that anchors the lipopolysaccharide to the outer membrane of the cell.</text>
</comment>
<dbReference type="GO" id="GO:0016020">
    <property type="term" value="C:membrane"/>
    <property type="evidence" value="ECO:0007669"/>
    <property type="project" value="GOC"/>
</dbReference>
<dbReference type="NCBIfam" id="NF002060">
    <property type="entry name" value="PRK00892.1"/>
    <property type="match status" value="1"/>
</dbReference>
<dbReference type="Pfam" id="PF04613">
    <property type="entry name" value="LpxD"/>
    <property type="match status" value="1"/>
</dbReference>
<dbReference type="NCBIfam" id="TIGR01853">
    <property type="entry name" value="lipid_A_lpxD"/>
    <property type="match status" value="1"/>
</dbReference>
<dbReference type="KEGG" id="knv:Pan216_19510"/>
<dbReference type="UniPathway" id="UPA00973"/>
<comment type="catalytic activity">
    <reaction evidence="7">
        <text>a UDP-3-O-[(3R)-3-hydroxyacyl]-alpha-D-glucosamine + a (3R)-hydroxyacyl-[ACP] = a UDP-2-N,3-O-bis[(3R)-3-hydroxyacyl]-alpha-D-glucosamine + holo-[ACP] + H(+)</text>
        <dbReference type="Rhea" id="RHEA:53836"/>
        <dbReference type="Rhea" id="RHEA-COMP:9685"/>
        <dbReference type="Rhea" id="RHEA-COMP:9945"/>
        <dbReference type="ChEBI" id="CHEBI:15378"/>
        <dbReference type="ChEBI" id="CHEBI:64479"/>
        <dbReference type="ChEBI" id="CHEBI:78827"/>
        <dbReference type="ChEBI" id="CHEBI:137740"/>
        <dbReference type="ChEBI" id="CHEBI:137748"/>
        <dbReference type="EC" id="2.3.1.191"/>
    </reaction>
</comment>
<evidence type="ECO:0000256" key="1">
    <source>
        <dbReference type="ARBA" id="ARBA00022516"/>
    </source>
</evidence>
<evidence type="ECO:0000256" key="5">
    <source>
        <dbReference type="ARBA" id="ARBA00023098"/>
    </source>
</evidence>
<dbReference type="Gene3D" id="2.160.10.10">
    <property type="entry name" value="Hexapeptide repeat proteins"/>
    <property type="match status" value="1"/>
</dbReference>
<comment type="pathway">
    <text evidence="7">Bacterial outer membrane biogenesis; LPS lipid A biosynthesis.</text>
</comment>
<dbReference type="InterPro" id="IPR020573">
    <property type="entry name" value="UDP_GlcNAc_AcTrfase_non-rep"/>
</dbReference>
<keyword evidence="10" id="KW-1185">Reference proteome</keyword>
<organism evidence="9 10">
    <name type="scientific">Kolteria novifilia</name>
    <dbReference type="NCBI Taxonomy" id="2527975"/>
    <lineage>
        <taxon>Bacteria</taxon>
        <taxon>Pseudomonadati</taxon>
        <taxon>Planctomycetota</taxon>
        <taxon>Planctomycetia</taxon>
        <taxon>Kolteriales</taxon>
        <taxon>Kolteriaceae</taxon>
        <taxon>Kolteria</taxon>
    </lineage>
</organism>
<comment type="subunit">
    <text evidence="7">Homotrimer.</text>
</comment>
<feature type="domain" description="UDP-3-O-[3-hydroxymyristoyl] glucosamine N-acyltransferase non-repeat region" evidence="8">
    <location>
        <begin position="22"/>
        <end position="87"/>
    </location>
</feature>
<evidence type="ECO:0000256" key="2">
    <source>
        <dbReference type="ARBA" id="ARBA00022556"/>
    </source>
</evidence>
<dbReference type="Proteomes" id="UP000317093">
    <property type="component" value="Chromosome"/>
</dbReference>
<keyword evidence="4 7" id="KW-0677">Repeat</keyword>
<dbReference type="Pfam" id="PF00132">
    <property type="entry name" value="Hexapep"/>
    <property type="match status" value="3"/>
</dbReference>
<dbReference type="GO" id="GO:0103118">
    <property type="term" value="F:UDP-3-O-[(3R)-3-hydroxyacyl]-glucosamine N-acyltransferase activity"/>
    <property type="evidence" value="ECO:0007669"/>
    <property type="project" value="UniProtKB-EC"/>
</dbReference>
<sequence length="350" mass="36930">MTYTVAELAEHVGGTAHGDVTRTIRDALPLEEVTGDAITFVTDLKKLARLEAMDAGAVLLNEKLPLPAQIPAIVVGNPLEATLKIVTLLRPSSAPLPRKIDPRAAIDPSAEIGDDCHIGPFAVIEAGVRIGDRCTIHAHAVIRNDCQLGDNVEVHPHAVLYPETSLADHCIIHAGAVIGCDGFGYKRTAEGHKKVPQLGRVEIAADVEIGACSTVDRATIGTTRVGEGTKIDNQVMIAHNCQIGPRNIIVSQVGIAGSSSTGCDVVIAGQAALVDHVNVGDGSVVGAGCAVIRDVPAGERVLGVPARPEREAKRHFLTLEKIVSRFPEIIREFDNFKKQLGGDSSKRKAG</sequence>
<protein>
    <recommendedName>
        <fullName evidence="7">UDP-3-O-acylglucosamine N-acyltransferase</fullName>
        <ecNumber evidence="7">2.3.1.191</ecNumber>
    </recommendedName>
</protein>
<proteinExistence type="inferred from homology"/>
<keyword evidence="6 7" id="KW-0012">Acyltransferase</keyword>
<dbReference type="EMBL" id="CP036279">
    <property type="protein sequence ID" value="QDU61097.1"/>
    <property type="molecule type" value="Genomic_DNA"/>
</dbReference>
<dbReference type="EC" id="2.3.1.191" evidence="7"/>
<dbReference type="InterPro" id="IPR007691">
    <property type="entry name" value="LpxD"/>
</dbReference>
<accession>A0A518B291</accession>
<keyword evidence="5 7" id="KW-0443">Lipid metabolism</keyword>
<comment type="similarity">
    <text evidence="7">Belongs to the transferase hexapeptide repeat family. LpxD subfamily.</text>
</comment>
<gene>
    <name evidence="9" type="primary">lpxD_1</name>
    <name evidence="7" type="synonym">lpxD</name>
    <name evidence="9" type="ORF">Pan216_19510</name>
</gene>
<evidence type="ECO:0000256" key="7">
    <source>
        <dbReference type="HAMAP-Rule" id="MF_00523"/>
    </source>
</evidence>
<keyword evidence="3 7" id="KW-0808">Transferase</keyword>
<dbReference type="PANTHER" id="PTHR43378">
    <property type="entry name" value="UDP-3-O-ACYLGLUCOSAMINE N-ACYLTRANSFERASE"/>
    <property type="match status" value="1"/>
</dbReference>
<reference evidence="9 10" key="1">
    <citation type="submission" date="2019-02" db="EMBL/GenBank/DDBJ databases">
        <title>Deep-cultivation of Planctomycetes and their phenomic and genomic characterization uncovers novel biology.</title>
        <authorList>
            <person name="Wiegand S."/>
            <person name="Jogler M."/>
            <person name="Boedeker C."/>
            <person name="Pinto D."/>
            <person name="Vollmers J."/>
            <person name="Rivas-Marin E."/>
            <person name="Kohn T."/>
            <person name="Peeters S.H."/>
            <person name="Heuer A."/>
            <person name="Rast P."/>
            <person name="Oberbeckmann S."/>
            <person name="Bunk B."/>
            <person name="Jeske O."/>
            <person name="Meyerdierks A."/>
            <person name="Storesund J.E."/>
            <person name="Kallscheuer N."/>
            <person name="Luecker S."/>
            <person name="Lage O.M."/>
            <person name="Pohl T."/>
            <person name="Merkel B.J."/>
            <person name="Hornburger P."/>
            <person name="Mueller R.-W."/>
            <person name="Bruemmer F."/>
            <person name="Labrenz M."/>
            <person name="Spormann A.M."/>
            <person name="Op den Camp H."/>
            <person name="Overmann J."/>
            <person name="Amann R."/>
            <person name="Jetten M.S.M."/>
            <person name="Mascher T."/>
            <person name="Medema M.H."/>
            <person name="Devos D.P."/>
            <person name="Kaster A.-K."/>
            <person name="Ovreas L."/>
            <person name="Rohde M."/>
            <person name="Galperin M.Y."/>
            <person name="Jogler C."/>
        </authorList>
    </citation>
    <scope>NUCLEOTIDE SEQUENCE [LARGE SCALE GENOMIC DNA]</scope>
    <source>
        <strain evidence="9 10">Pan216</strain>
    </source>
</reference>
<evidence type="ECO:0000256" key="3">
    <source>
        <dbReference type="ARBA" id="ARBA00022679"/>
    </source>
</evidence>
<dbReference type="InterPro" id="IPR011004">
    <property type="entry name" value="Trimer_LpxA-like_sf"/>
</dbReference>
<feature type="active site" description="Proton acceptor" evidence="7">
    <location>
        <position position="239"/>
    </location>
</feature>
<dbReference type="PANTHER" id="PTHR43378:SF2">
    <property type="entry name" value="UDP-3-O-ACYLGLUCOSAMINE N-ACYLTRANSFERASE 1, MITOCHONDRIAL-RELATED"/>
    <property type="match status" value="1"/>
</dbReference>
<name>A0A518B291_9BACT</name>
<evidence type="ECO:0000313" key="9">
    <source>
        <dbReference type="EMBL" id="QDU61097.1"/>
    </source>
</evidence>
<dbReference type="Gene3D" id="3.40.1390.10">
    <property type="entry name" value="MurE/MurF, N-terminal domain"/>
    <property type="match status" value="1"/>
</dbReference>
<evidence type="ECO:0000313" key="10">
    <source>
        <dbReference type="Proteomes" id="UP000317093"/>
    </source>
</evidence>
<dbReference type="GO" id="GO:0016410">
    <property type="term" value="F:N-acyltransferase activity"/>
    <property type="evidence" value="ECO:0007669"/>
    <property type="project" value="InterPro"/>
</dbReference>
<dbReference type="GO" id="GO:0009245">
    <property type="term" value="P:lipid A biosynthetic process"/>
    <property type="evidence" value="ECO:0007669"/>
    <property type="project" value="UniProtKB-UniRule"/>
</dbReference>
<evidence type="ECO:0000256" key="6">
    <source>
        <dbReference type="ARBA" id="ARBA00023315"/>
    </source>
</evidence>
<dbReference type="RefSeq" id="WP_419193448.1">
    <property type="nucleotide sequence ID" value="NZ_CP036279.1"/>
</dbReference>
<dbReference type="HAMAP" id="MF_00523">
    <property type="entry name" value="LpxD"/>
    <property type="match status" value="1"/>
</dbReference>
<keyword evidence="2 7" id="KW-0441">Lipid A biosynthesis</keyword>
<keyword evidence="1 7" id="KW-0444">Lipid biosynthesis</keyword>
<dbReference type="CDD" id="cd03352">
    <property type="entry name" value="LbH_LpxD"/>
    <property type="match status" value="1"/>
</dbReference>
<dbReference type="SUPFAM" id="SSF51161">
    <property type="entry name" value="Trimeric LpxA-like enzymes"/>
    <property type="match status" value="1"/>
</dbReference>
<evidence type="ECO:0000256" key="4">
    <source>
        <dbReference type="ARBA" id="ARBA00022737"/>
    </source>
</evidence>
<dbReference type="AlphaFoldDB" id="A0A518B291"/>